<sequence length="395" mass="44817">MEKFDQFWSEDMKKKQLAKKPAWIEKVKNIYQESGASGAADFLESLPEKDKKSHAYRSMLSGFLLELKCYQDAEKICLSIVEKKPVDEGALSNLIRIYLKKGVNDKALTLSSRLIGEYPESAIANSVYASAMQRMGHLSEAVSYYKKALKLQDAKFGKERKKEKKPFNTPEVEQLMWNTLEMLASSGVHAFPTAGTLLGLVRDGTLLPHDKDMDFSLPYCEMTRADKILKKAGWKRVPHNVIPLINPIAYYNDEFEISLDLFGVSVEKGSQKCITGFWMKGVPKEWNRITEIPEFELKKIKTPEGGECWYPKNPELIVARFYGEGWRYPDPNFETIVSGGHVRGFSLLTQCYSFQKLYTCISNGDYGKAKNLAASIKKKTDDKSLLYICGKILSS</sequence>
<dbReference type="EMBL" id="JABFTT010000004">
    <property type="protein sequence ID" value="MCE8019894.1"/>
    <property type="molecule type" value="Genomic_DNA"/>
</dbReference>
<dbReference type="Gene3D" id="1.25.40.10">
    <property type="entry name" value="Tetratricopeptide repeat domain"/>
    <property type="match status" value="1"/>
</dbReference>
<evidence type="ECO:0000313" key="1">
    <source>
        <dbReference type="EMBL" id="MCE8019894.1"/>
    </source>
</evidence>
<evidence type="ECO:0000313" key="2">
    <source>
        <dbReference type="Proteomes" id="UP001320122"/>
    </source>
</evidence>
<dbReference type="Proteomes" id="UP001320122">
    <property type="component" value="Unassembled WGS sequence"/>
</dbReference>
<dbReference type="InterPro" id="IPR011990">
    <property type="entry name" value="TPR-like_helical_dom_sf"/>
</dbReference>
<proteinExistence type="predicted"/>
<dbReference type="SUPFAM" id="SSF48452">
    <property type="entry name" value="TPR-like"/>
    <property type="match status" value="1"/>
</dbReference>
<evidence type="ECO:0008006" key="3">
    <source>
        <dbReference type="Google" id="ProtNLM"/>
    </source>
</evidence>
<reference evidence="1 2" key="1">
    <citation type="journal article" date="2021" name="Front. Microbiol.">
        <title>Aerobic Denitrification and Heterotrophic Sulfur Oxidation in the Genus Halomonas Revealed by Six Novel Species Characterizations and Genome-Based Analysis.</title>
        <authorList>
            <person name="Wang L."/>
            <person name="Shao Z."/>
        </authorList>
    </citation>
    <scope>NUCLEOTIDE SEQUENCE [LARGE SCALE GENOMIC DNA]</scope>
    <source>
        <strain evidence="1 2">MCCC 1A11036</strain>
    </source>
</reference>
<protein>
    <recommendedName>
        <fullName evidence="3">Tetratricopeptide repeat protein</fullName>
    </recommendedName>
</protein>
<dbReference type="RefSeq" id="WP_234273255.1">
    <property type="nucleotide sequence ID" value="NZ_JABFTT010000004.1"/>
</dbReference>
<name>A0ABS9ADT0_9GAMM</name>
<gene>
    <name evidence="1" type="ORF">HOP51_07165</name>
</gene>
<keyword evidence="2" id="KW-1185">Reference proteome</keyword>
<comment type="caution">
    <text evidence="1">The sequence shown here is derived from an EMBL/GenBank/DDBJ whole genome shotgun (WGS) entry which is preliminary data.</text>
</comment>
<organism evidence="1 2">
    <name type="scientific">Billgrantia zhangzhouensis</name>
    <dbReference type="NCBI Taxonomy" id="2733481"/>
    <lineage>
        <taxon>Bacteria</taxon>
        <taxon>Pseudomonadati</taxon>
        <taxon>Pseudomonadota</taxon>
        <taxon>Gammaproteobacteria</taxon>
        <taxon>Oceanospirillales</taxon>
        <taxon>Halomonadaceae</taxon>
        <taxon>Billgrantia</taxon>
    </lineage>
</organism>
<accession>A0ABS9ADT0</accession>